<keyword evidence="1" id="KW-0040">ANK repeat</keyword>
<dbReference type="OrthoDB" id="1925304at2759"/>
<evidence type="ECO:0000313" key="2">
    <source>
        <dbReference type="EMBL" id="GFP78963.1"/>
    </source>
</evidence>
<reference evidence="2" key="1">
    <citation type="submission" date="2020-07" db="EMBL/GenBank/DDBJ databases">
        <title>Ethylene signaling mediates host invasion by parasitic plants.</title>
        <authorList>
            <person name="Yoshida S."/>
        </authorList>
    </citation>
    <scope>NUCLEOTIDE SEQUENCE</scope>
    <source>
        <strain evidence="2">Okayama</strain>
    </source>
</reference>
<keyword evidence="2" id="KW-0238">DNA-binding</keyword>
<gene>
    <name evidence="2" type="ORF">PHJA_000039800</name>
</gene>
<evidence type="ECO:0000256" key="1">
    <source>
        <dbReference type="PROSITE-ProRule" id="PRU00023"/>
    </source>
</evidence>
<dbReference type="InterPro" id="IPR002110">
    <property type="entry name" value="Ankyrin_rpt"/>
</dbReference>
<dbReference type="SMART" id="SM00248">
    <property type="entry name" value="ANK"/>
    <property type="match status" value="4"/>
</dbReference>
<dbReference type="Proteomes" id="UP000653305">
    <property type="component" value="Unassembled WGS sequence"/>
</dbReference>
<dbReference type="PROSITE" id="PS50297">
    <property type="entry name" value="ANK_REP_REGION"/>
    <property type="match status" value="1"/>
</dbReference>
<dbReference type="Gene3D" id="1.25.40.20">
    <property type="entry name" value="Ankyrin repeat-containing domain"/>
    <property type="match status" value="1"/>
</dbReference>
<dbReference type="SUPFAM" id="SSF48403">
    <property type="entry name" value="Ankyrin repeat"/>
    <property type="match status" value="1"/>
</dbReference>
<protein>
    <submittedName>
        <fullName evidence="2">Homeobox protein wariai</fullName>
    </submittedName>
</protein>
<dbReference type="AlphaFoldDB" id="A0A830B2S1"/>
<dbReference type="PROSITE" id="PS50088">
    <property type="entry name" value="ANK_REPEAT"/>
    <property type="match status" value="1"/>
</dbReference>
<comment type="caution">
    <text evidence="2">The sequence shown here is derived from an EMBL/GenBank/DDBJ whole genome shotgun (WGS) entry which is preliminary data.</text>
</comment>
<dbReference type="InterPro" id="IPR036770">
    <property type="entry name" value="Ankyrin_rpt-contain_sf"/>
</dbReference>
<feature type="repeat" description="ANK" evidence="1">
    <location>
        <begin position="97"/>
        <end position="124"/>
    </location>
</feature>
<accession>A0A830B2S1</accession>
<dbReference type="GO" id="GO:0003677">
    <property type="term" value="F:DNA binding"/>
    <property type="evidence" value="ECO:0007669"/>
    <property type="project" value="UniProtKB-KW"/>
</dbReference>
<dbReference type="PANTHER" id="PTHR47303">
    <property type="match status" value="1"/>
</dbReference>
<organism evidence="2 3">
    <name type="scientific">Phtheirospermum japonicum</name>
    <dbReference type="NCBI Taxonomy" id="374723"/>
    <lineage>
        <taxon>Eukaryota</taxon>
        <taxon>Viridiplantae</taxon>
        <taxon>Streptophyta</taxon>
        <taxon>Embryophyta</taxon>
        <taxon>Tracheophyta</taxon>
        <taxon>Spermatophyta</taxon>
        <taxon>Magnoliopsida</taxon>
        <taxon>eudicotyledons</taxon>
        <taxon>Gunneridae</taxon>
        <taxon>Pentapetalae</taxon>
        <taxon>asterids</taxon>
        <taxon>lamiids</taxon>
        <taxon>Lamiales</taxon>
        <taxon>Orobanchaceae</taxon>
        <taxon>Orobanchaceae incertae sedis</taxon>
        <taxon>Phtheirospermum</taxon>
    </lineage>
</organism>
<evidence type="ECO:0000313" key="3">
    <source>
        <dbReference type="Proteomes" id="UP000653305"/>
    </source>
</evidence>
<sequence>MALPSSSVSSNPFHCIINVEADSNQSWSLPLYEALDQGDWVAVHSIISEQPAAITARLTPFAETPLLVAVKAGQKLPFIRKLLDFMQPEQLAFIDYFGNTALHAVAVLGNTQAAKLLVENNGDLPNIWNIDGCLPIHLAAMRGHREMTLYLFSVTRRDDNFDPFKDAAGAQLLQFAVTAGLYDLVLYLLEHNPMLAWHYDDISPLEVLAQEPSAFPSGMDFNIWQSIIYSCEFLCSFASDMETCPEWLVLNVVAYLCRAYASSYQFRPFYAYGYLFYEEVTASGGLVRPVYYGPSIRGRMKEQQKICDEVSRRIGPQWFGKYICDLIKSGNMMNCKLFMLNFLVYEVKIKLQVSSSRVVYRIISHGYRALTVDPNDRRLGKR</sequence>
<name>A0A830B2S1_9LAMI</name>
<dbReference type="PANTHER" id="PTHR47303:SF1">
    <property type="entry name" value="NF-KAPPA-B INHIBITOR BETA"/>
    <property type="match status" value="1"/>
</dbReference>
<keyword evidence="3" id="KW-1185">Reference proteome</keyword>
<keyword evidence="2" id="KW-0371">Homeobox</keyword>
<proteinExistence type="predicted"/>
<dbReference type="EMBL" id="BMAC01000003">
    <property type="protein sequence ID" value="GFP78963.1"/>
    <property type="molecule type" value="Genomic_DNA"/>
</dbReference>
<dbReference type="Pfam" id="PF13637">
    <property type="entry name" value="Ank_4"/>
    <property type="match status" value="1"/>
</dbReference>